<dbReference type="InterPro" id="IPR005225">
    <property type="entry name" value="Small_GTP-bd"/>
</dbReference>
<dbReference type="Proteomes" id="UP000186851">
    <property type="component" value="Chromosome"/>
</dbReference>
<dbReference type="Pfam" id="PF00071">
    <property type="entry name" value="Ras"/>
    <property type="match status" value="1"/>
</dbReference>
<feature type="compositionally biased region" description="Polar residues" evidence="2">
    <location>
        <begin position="203"/>
        <end position="225"/>
    </location>
</feature>
<dbReference type="SMART" id="SM00175">
    <property type="entry name" value="RAB"/>
    <property type="match status" value="1"/>
</dbReference>
<dbReference type="SUPFAM" id="SSF52540">
    <property type="entry name" value="P-loop containing nucleoside triphosphate hydrolases"/>
    <property type="match status" value="1"/>
</dbReference>
<reference evidence="3" key="1">
    <citation type="journal article" date="2017" name="Nature">
        <title>Asgard archaea illuminate the origin of eukaryotic cellular complexity.</title>
        <authorList>
            <person name="Zaremba-Niedzwiedzka K."/>
            <person name="Caceres E.F."/>
            <person name="Saw J.H."/>
            <person name="Backstrom D."/>
            <person name="Juzokaite L."/>
            <person name="Vancaester E."/>
            <person name="Seitz K.W."/>
            <person name="Anantharaman K."/>
            <person name="Starnawski P."/>
            <person name="Kjeldsen K.U."/>
            <person name="Scott M.B."/>
            <person name="Nunoura T."/>
            <person name="Banfield J.F."/>
            <person name="Schramm A."/>
            <person name="Baker B.J."/>
            <person name="Spang A."/>
            <person name="Ettema T.J.G."/>
        </authorList>
    </citation>
    <scope>NUCLEOTIDE SEQUENCE</scope>
    <source>
        <strain evidence="3">LCB_4</strain>
    </source>
</reference>
<sequence length="225" mass="25232">MSTPGNAETHFVFKVLLLGDGAVGKTSLISMFTKGFIKQDYKMTIGVDIMAKTVKVDDKIAKLSIWDLAGQQRFKAIRSAFYGGVAGAMLVFDLTRALTFKNLVNWLQELYQFGNPECPTVIIGNKCDLVELRDVRQEDIDWFVSEIGSEYIQTSAKTGENVENAFISLTRKMIEKSTGKKIRITKNQTEAKYYTTIDAESIKPNSEQTQQPSENKNSFNQVSQS</sequence>
<dbReference type="KEGG" id="oyw:OdinLCB4_004390"/>
<dbReference type="InterPro" id="IPR027417">
    <property type="entry name" value="P-loop_NTPase"/>
</dbReference>
<reference evidence="3" key="2">
    <citation type="journal article" date="2022" name="Nat. Microbiol.">
        <title>A closed Candidatus Odinarchaeum chromosome exposes Asgard archaeal viruses.</title>
        <authorList>
            <person name="Tamarit D."/>
            <person name="Caceres E.F."/>
            <person name="Krupovic M."/>
            <person name="Nijland R."/>
            <person name="Eme L."/>
            <person name="Robinson N.P."/>
            <person name="Ettema T.J.G."/>
        </authorList>
    </citation>
    <scope>NUCLEOTIDE SEQUENCE</scope>
    <source>
        <strain evidence="3">LCB_4</strain>
    </source>
</reference>
<feature type="region of interest" description="Disordered" evidence="2">
    <location>
        <begin position="198"/>
        <end position="225"/>
    </location>
</feature>
<proteinExistence type="predicted"/>
<dbReference type="SMART" id="SM00173">
    <property type="entry name" value="RAS"/>
    <property type="match status" value="1"/>
</dbReference>
<dbReference type="GO" id="GO:0005525">
    <property type="term" value="F:GTP binding"/>
    <property type="evidence" value="ECO:0007669"/>
    <property type="project" value="InterPro"/>
</dbReference>
<accession>A0AAF0I9N8</accession>
<evidence type="ECO:0000256" key="2">
    <source>
        <dbReference type="SAM" id="MobiDB-lite"/>
    </source>
</evidence>
<dbReference type="PROSITE" id="PS51421">
    <property type="entry name" value="RAS"/>
    <property type="match status" value="1"/>
</dbReference>
<dbReference type="PRINTS" id="PR00449">
    <property type="entry name" value="RASTRNSFRMNG"/>
</dbReference>
<evidence type="ECO:0000256" key="1">
    <source>
        <dbReference type="ARBA" id="ARBA00022741"/>
    </source>
</evidence>
<evidence type="ECO:0000313" key="3">
    <source>
        <dbReference type="EMBL" id="WEU39728.1"/>
    </source>
</evidence>
<dbReference type="SMART" id="SM00176">
    <property type="entry name" value="RAN"/>
    <property type="match status" value="1"/>
</dbReference>
<dbReference type="PROSITE" id="PS51419">
    <property type="entry name" value="RAB"/>
    <property type="match status" value="1"/>
</dbReference>
<dbReference type="Gene3D" id="3.40.50.300">
    <property type="entry name" value="P-loop containing nucleotide triphosphate hydrolases"/>
    <property type="match status" value="1"/>
</dbReference>
<dbReference type="InterPro" id="IPR001806">
    <property type="entry name" value="Small_GTPase"/>
</dbReference>
<dbReference type="CDD" id="cd00154">
    <property type="entry name" value="Rab"/>
    <property type="match status" value="1"/>
</dbReference>
<gene>
    <name evidence="3" type="ORF">OdinLCB4_004390</name>
</gene>
<dbReference type="NCBIfam" id="TIGR00231">
    <property type="entry name" value="small_GTP"/>
    <property type="match status" value="1"/>
</dbReference>
<dbReference type="FunFam" id="3.40.50.300:FF:001329">
    <property type="entry name" value="Small GTP-binding protein, putative"/>
    <property type="match status" value="1"/>
</dbReference>
<dbReference type="AlphaFoldDB" id="A0AAF0I9N8"/>
<protein>
    <submittedName>
        <fullName evidence="3">GTP-binding protein</fullName>
    </submittedName>
</protein>
<keyword evidence="1" id="KW-0547">Nucleotide-binding</keyword>
<dbReference type="GO" id="GO:0003924">
    <property type="term" value="F:GTPase activity"/>
    <property type="evidence" value="ECO:0007669"/>
    <property type="project" value="InterPro"/>
</dbReference>
<organism evidence="3 4">
    <name type="scientific">Odinarchaeota yellowstonii (strain LCB_4)</name>
    <dbReference type="NCBI Taxonomy" id="1841599"/>
    <lineage>
        <taxon>Archaea</taxon>
        <taxon>Promethearchaeati</taxon>
        <taxon>Candidatus Odinarchaeota</taxon>
        <taxon>Candidatus Odinarchaeia</taxon>
        <taxon>Candidatus Odinarchaeales</taxon>
        <taxon>Candidatus Odinarchaeaceae</taxon>
        <taxon>Candidatus Odinarchaeum</taxon>
    </lineage>
</organism>
<dbReference type="SMART" id="SM00174">
    <property type="entry name" value="RHO"/>
    <property type="match status" value="1"/>
</dbReference>
<evidence type="ECO:0000313" key="4">
    <source>
        <dbReference type="Proteomes" id="UP000186851"/>
    </source>
</evidence>
<dbReference type="PANTHER" id="PTHR47978">
    <property type="match status" value="1"/>
</dbReference>
<dbReference type="EMBL" id="CP091871">
    <property type="protein sequence ID" value="WEU39728.1"/>
    <property type="molecule type" value="Genomic_DNA"/>
</dbReference>
<name>A0AAF0I9N8_ODILC</name>